<protein>
    <recommendedName>
        <fullName evidence="3">Glycosyl hydrolase-like 10 domain-containing protein</fullName>
    </recommendedName>
</protein>
<gene>
    <name evidence="4" type="ORF">KL86DYS2_11637</name>
</gene>
<evidence type="ECO:0000313" key="4">
    <source>
        <dbReference type="EMBL" id="SBV99358.1"/>
    </source>
</evidence>
<feature type="chain" id="PRO_5012871812" description="Glycosyl hydrolase-like 10 domain-containing protein" evidence="2">
    <location>
        <begin position="25"/>
        <end position="359"/>
    </location>
</feature>
<name>A0A212JIU5_9BACT</name>
<keyword evidence="1 2" id="KW-0732">Signal</keyword>
<dbReference type="RefSeq" id="WP_296949003.1">
    <property type="nucleotide sequence ID" value="NZ_LT599021.1"/>
</dbReference>
<dbReference type="EMBL" id="FLUL01000001">
    <property type="protein sequence ID" value="SBV99358.1"/>
    <property type="molecule type" value="Genomic_DNA"/>
</dbReference>
<feature type="signal peptide" evidence="2">
    <location>
        <begin position="1"/>
        <end position="24"/>
    </location>
</feature>
<sequence>MLNHFKIYWLTLLLLPFLFSNCTSNIGNKQAENTYKHWVWINPQDSDTEEELAVRYKKYHDAGIAGIFFEADSEKHYRAAKAQGLEAHRWMWIMNRGDALKAHPEWAAVNRKGESCADHPPYVDYYRWMCPSRPEVAEFLTKEVENALSKDYVDGIHMDYVRFSDVILAVNLWDVYGIVQTQELPEYDFCYCDVCKAKFKEKYHKDIDSIQYPQENLSWKSFRYDAVTAIVNKIGDVAKAHHKPLTAAVFPTPDVAKRLVRQDWTNWPLDAVYPMIYHGFYKEDVPWIGDAVKQGLRGIDGRFPLYAGLYIPDFKNNEEIESGIKYALENGASGVSIFGNVSDEILAILSKYKQKPEKK</sequence>
<reference evidence="4" key="1">
    <citation type="submission" date="2016-04" db="EMBL/GenBank/DDBJ databases">
        <authorList>
            <person name="Evans L.H."/>
            <person name="Alamgir A."/>
            <person name="Owens N."/>
            <person name="Weber N.D."/>
            <person name="Virtaneva K."/>
            <person name="Barbian K."/>
            <person name="Babar A."/>
            <person name="Rosenke K."/>
        </authorList>
    </citation>
    <scope>NUCLEOTIDE SEQUENCE</scope>
    <source>
        <strain evidence="4">86-2</strain>
    </source>
</reference>
<dbReference type="PANTHER" id="PTHR43405">
    <property type="entry name" value="GLYCOSYL HYDROLASE DIGH"/>
    <property type="match status" value="1"/>
</dbReference>
<dbReference type="Pfam" id="PF02638">
    <property type="entry name" value="GHL10"/>
    <property type="match status" value="1"/>
</dbReference>
<organism evidence="4">
    <name type="scientific">uncultured Dysgonomonas sp</name>
    <dbReference type="NCBI Taxonomy" id="206096"/>
    <lineage>
        <taxon>Bacteria</taxon>
        <taxon>Pseudomonadati</taxon>
        <taxon>Bacteroidota</taxon>
        <taxon>Bacteroidia</taxon>
        <taxon>Bacteroidales</taxon>
        <taxon>Dysgonomonadaceae</taxon>
        <taxon>Dysgonomonas</taxon>
        <taxon>environmental samples</taxon>
    </lineage>
</organism>
<dbReference type="InterPro" id="IPR052177">
    <property type="entry name" value="Divisome_Glycosyl_Hydrolase"/>
</dbReference>
<dbReference type="Gene3D" id="3.20.20.80">
    <property type="entry name" value="Glycosidases"/>
    <property type="match status" value="1"/>
</dbReference>
<feature type="domain" description="Glycosyl hydrolase-like 10" evidence="3">
    <location>
        <begin position="80"/>
        <end position="286"/>
    </location>
</feature>
<proteinExistence type="predicted"/>
<accession>A0A212JIU5</accession>
<dbReference type="AlphaFoldDB" id="A0A212JIU5"/>
<evidence type="ECO:0000256" key="2">
    <source>
        <dbReference type="SAM" id="SignalP"/>
    </source>
</evidence>
<dbReference type="PANTHER" id="PTHR43405:SF1">
    <property type="entry name" value="GLYCOSYL HYDROLASE DIGH"/>
    <property type="match status" value="1"/>
</dbReference>
<evidence type="ECO:0000259" key="3">
    <source>
        <dbReference type="Pfam" id="PF02638"/>
    </source>
</evidence>
<dbReference type="InterPro" id="IPR003790">
    <property type="entry name" value="GHL10"/>
</dbReference>
<evidence type="ECO:0000256" key="1">
    <source>
        <dbReference type="ARBA" id="ARBA00022729"/>
    </source>
</evidence>